<evidence type="ECO:0000313" key="2">
    <source>
        <dbReference type="Proteomes" id="UP000661649"/>
    </source>
</evidence>
<protein>
    <submittedName>
        <fullName evidence="1">PqqD family protein</fullName>
    </submittedName>
</protein>
<dbReference type="Pfam" id="PF05402">
    <property type="entry name" value="PqqD"/>
    <property type="match status" value="1"/>
</dbReference>
<name>A0ABR7PDG3_9FIRM</name>
<reference evidence="1 2" key="1">
    <citation type="submission" date="2020-08" db="EMBL/GenBank/DDBJ databases">
        <title>Genome public.</title>
        <authorList>
            <person name="Liu C."/>
            <person name="Sun Q."/>
        </authorList>
    </citation>
    <scope>NUCLEOTIDE SEQUENCE [LARGE SCALE GENOMIC DNA]</scope>
    <source>
        <strain evidence="1 2">3_YM_SP_D4_24.mj</strain>
    </source>
</reference>
<dbReference type="RefSeq" id="WP_187558992.1">
    <property type="nucleotide sequence ID" value="NZ_JACRTP010000005.1"/>
</dbReference>
<organism evidence="1 2">
    <name type="scientific">Blautia stercoris</name>
    <dbReference type="NCBI Taxonomy" id="871664"/>
    <lineage>
        <taxon>Bacteria</taxon>
        <taxon>Bacillati</taxon>
        <taxon>Bacillota</taxon>
        <taxon>Clostridia</taxon>
        <taxon>Lachnospirales</taxon>
        <taxon>Lachnospiraceae</taxon>
        <taxon>Blautia</taxon>
    </lineage>
</organism>
<dbReference type="InterPro" id="IPR008792">
    <property type="entry name" value="PQQD"/>
</dbReference>
<comment type="caution">
    <text evidence="1">The sequence shown here is derived from an EMBL/GenBank/DDBJ whole genome shotgun (WGS) entry which is preliminary data.</text>
</comment>
<accession>A0ABR7PDG3</accession>
<dbReference type="Proteomes" id="UP000661649">
    <property type="component" value="Unassembled WGS sequence"/>
</dbReference>
<gene>
    <name evidence="1" type="ORF">H8712_12655</name>
</gene>
<dbReference type="InterPro" id="IPR041881">
    <property type="entry name" value="PqqD_sf"/>
</dbReference>
<sequence length="87" mass="9917">MKKSKGYLIKQLEDEWILLPVGEKTETVHEVLSLSETAGFIYEHAEEAETIEQLALLVAKEYKVTPDEVYEDVEAVVQLLKAKEILL</sequence>
<keyword evidence="2" id="KW-1185">Reference proteome</keyword>
<proteinExistence type="predicted"/>
<dbReference type="Gene3D" id="1.10.10.1150">
    <property type="entry name" value="Coenzyme PQQ synthesis protein D (PqqD)"/>
    <property type="match status" value="1"/>
</dbReference>
<evidence type="ECO:0000313" key="1">
    <source>
        <dbReference type="EMBL" id="MBC8629449.1"/>
    </source>
</evidence>
<dbReference type="EMBL" id="JACRTP010000005">
    <property type="protein sequence ID" value="MBC8629449.1"/>
    <property type="molecule type" value="Genomic_DNA"/>
</dbReference>